<keyword evidence="1" id="KW-0732">Signal</keyword>
<name>A0ABN9VE48_9DINO</name>
<evidence type="ECO:0008006" key="4">
    <source>
        <dbReference type="Google" id="ProtNLM"/>
    </source>
</evidence>
<evidence type="ECO:0000313" key="3">
    <source>
        <dbReference type="Proteomes" id="UP001189429"/>
    </source>
</evidence>
<keyword evidence="3" id="KW-1185">Reference proteome</keyword>
<feature type="signal peptide" evidence="1">
    <location>
        <begin position="1"/>
        <end position="21"/>
    </location>
</feature>
<organism evidence="2 3">
    <name type="scientific">Prorocentrum cordatum</name>
    <dbReference type="NCBI Taxonomy" id="2364126"/>
    <lineage>
        <taxon>Eukaryota</taxon>
        <taxon>Sar</taxon>
        <taxon>Alveolata</taxon>
        <taxon>Dinophyceae</taxon>
        <taxon>Prorocentrales</taxon>
        <taxon>Prorocentraceae</taxon>
        <taxon>Prorocentrum</taxon>
    </lineage>
</organism>
<dbReference type="Proteomes" id="UP001189429">
    <property type="component" value="Unassembled WGS sequence"/>
</dbReference>
<comment type="caution">
    <text evidence="2">The sequence shown here is derived from an EMBL/GenBank/DDBJ whole genome shotgun (WGS) entry which is preliminary data.</text>
</comment>
<proteinExistence type="predicted"/>
<dbReference type="EMBL" id="CAUYUJ010017056">
    <property type="protein sequence ID" value="CAK0871287.1"/>
    <property type="molecule type" value="Genomic_DNA"/>
</dbReference>
<protein>
    <recommendedName>
        <fullName evidence="4">Thiol oxidase</fullName>
    </recommendedName>
</protein>
<feature type="chain" id="PRO_5046418640" description="Thiol oxidase" evidence="1">
    <location>
        <begin position="22"/>
        <end position="243"/>
    </location>
</feature>
<accession>A0ABN9VE48</accession>
<sequence>MAPASAVRCAAVASLALGTAALNLADGAHGGGQAGTLAGERAGPADIIPDDLWAVHDLLLAGYTAPFMKEGAGKQEARQSAVKLARLLPQVHPHGPCRARIGAALEGWDPVAEPERRAGVTAAAREAWACLPGNFTEASFSTPYTEEAIDSLAKAQWARMPSVKQRLGACEGSQWPRTCSYWSAMHTMAHRADQLELGAQFLGAVMPILAGGATLCGGCTLHMRALHAPVLTEAMATGLGELF</sequence>
<evidence type="ECO:0000313" key="2">
    <source>
        <dbReference type="EMBL" id="CAK0871287.1"/>
    </source>
</evidence>
<gene>
    <name evidence="2" type="ORF">PCOR1329_LOCUS57165</name>
</gene>
<evidence type="ECO:0000256" key="1">
    <source>
        <dbReference type="SAM" id="SignalP"/>
    </source>
</evidence>
<reference evidence="2" key="1">
    <citation type="submission" date="2023-10" db="EMBL/GenBank/DDBJ databases">
        <authorList>
            <person name="Chen Y."/>
            <person name="Shah S."/>
            <person name="Dougan E. K."/>
            <person name="Thang M."/>
            <person name="Chan C."/>
        </authorList>
    </citation>
    <scope>NUCLEOTIDE SEQUENCE [LARGE SCALE GENOMIC DNA]</scope>
</reference>